<proteinExistence type="predicted"/>
<dbReference type="Pfam" id="PF13426">
    <property type="entry name" value="PAS_9"/>
    <property type="match status" value="1"/>
</dbReference>
<dbReference type="Gene3D" id="3.30.450.20">
    <property type="entry name" value="PAS domain"/>
    <property type="match status" value="3"/>
</dbReference>
<dbReference type="PANTHER" id="PTHR44757">
    <property type="entry name" value="DIGUANYLATE CYCLASE DGCP"/>
    <property type="match status" value="1"/>
</dbReference>
<evidence type="ECO:0000259" key="2">
    <source>
        <dbReference type="PROSITE" id="PS50112"/>
    </source>
</evidence>
<keyword evidence="1" id="KW-0175">Coiled coil</keyword>
<feature type="coiled-coil region" evidence="1">
    <location>
        <begin position="433"/>
        <end position="467"/>
    </location>
</feature>
<dbReference type="CDD" id="cd00130">
    <property type="entry name" value="PAS"/>
    <property type="match status" value="2"/>
</dbReference>
<comment type="caution">
    <text evidence="3">The sequence shown here is derived from an EMBL/GenBank/DDBJ whole genome shotgun (WGS) entry which is preliminary data.</text>
</comment>
<gene>
    <name evidence="3" type="ORF">F6J89_20075</name>
</gene>
<dbReference type="PROSITE" id="PS50112">
    <property type="entry name" value="PAS"/>
    <property type="match status" value="2"/>
</dbReference>
<dbReference type="InterPro" id="IPR035965">
    <property type="entry name" value="PAS-like_dom_sf"/>
</dbReference>
<dbReference type="AlphaFoldDB" id="A0A6B3N9T3"/>
<dbReference type="InterPro" id="IPR000014">
    <property type="entry name" value="PAS"/>
</dbReference>
<evidence type="ECO:0000313" key="3">
    <source>
        <dbReference type="EMBL" id="NER29849.1"/>
    </source>
</evidence>
<protein>
    <submittedName>
        <fullName evidence="3">PAS domain S-box protein</fullName>
    </submittedName>
</protein>
<dbReference type="SMART" id="SM00091">
    <property type="entry name" value="PAS"/>
    <property type="match status" value="3"/>
</dbReference>
<evidence type="ECO:0000256" key="1">
    <source>
        <dbReference type="SAM" id="Coils"/>
    </source>
</evidence>
<sequence length="596" mass="68624">MTSHKVTFCCSDKLAQAIKTRVKASGIDENTLITEVLASAFEVSTPSPVLNKEEKLEQQLLDFEAQGTLLLEILTKLCQENNGEGYSLGLNAFTSFLTKVIAKFQILSNQNISKSSEVAIVGKIKEDFSEVAVANGQKARVPSQAVSNWNNLNYIDKIHSNIDQFASHAIQLIENQQLKQELCELEEKYRNLFELADDSIFIIDSESHRLLNSNWNGARRLGYTRAELLELSLENIGVPIATKRQQAILHELHNNGNIIFEHACRHKNGAEMPVEISAQMIEYERILAYQFLVRDISKRKQAETEFKRHQEILQTIFDHIPIMICFWDADGKIQLINREMERVLGWSFAEIPNIDILAEYYPHPEYYQMVLEWMHAQTPEWQDFQTKARNGQIIDTSWTNIRLSDGTSIGIGQDITKRKQIENDLRQAHDQLEKRSTSELSRVNKQLQQALEELQVTEEELRVSNEEIGKNYQEIQTQLSYYQNLFNFAPASYLVTDTQGVIQEANQVAAEMFCCELKFLIGKPLRLFIPSPERRAFINQLKQLHQHNCQEIPLQPIHSCQLNLKPHKGDTFPVMIKVKAKKNKQELVVGFCWLMY</sequence>
<dbReference type="InterPro" id="IPR052155">
    <property type="entry name" value="Biofilm_reg_signaling"/>
</dbReference>
<dbReference type="EMBL" id="JAAHFQ010000441">
    <property type="protein sequence ID" value="NER29849.1"/>
    <property type="molecule type" value="Genomic_DNA"/>
</dbReference>
<feature type="domain" description="PAS" evidence="2">
    <location>
        <begin position="309"/>
        <end position="361"/>
    </location>
</feature>
<accession>A0A6B3N9T3</accession>
<organism evidence="3">
    <name type="scientific">Symploca sp. SIO1C4</name>
    <dbReference type="NCBI Taxonomy" id="2607765"/>
    <lineage>
        <taxon>Bacteria</taxon>
        <taxon>Bacillati</taxon>
        <taxon>Cyanobacteriota</taxon>
        <taxon>Cyanophyceae</taxon>
        <taxon>Coleofasciculales</taxon>
        <taxon>Coleofasciculaceae</taxon>
        <taxon>Symploca</taxon>
    </lineage>
</organism>
<dbReference type="Pfam" id="PF00989">
    <property type="entry name" value="PAS"/>
    <property type="match status" value="2"/>
</dbReference>
<reference evidence="3" key="1">
    <citation type="submission" date="2019-11" db="EMBL/GenBank/DDBJ databases">
        <title>Genomic insights into an expanded diversity of filamentous marine cyanobacteria reveals the extraordinary biosynthetic potential of Moorea and Okeania.</title>
        <authorList>
            <person name="Ferreira Leao T."/>
            <person name="Wang M."/>
            <person name="Moss N."/>
            <person name="Da Silva R."/>
            <person name="Sanders J."/>
            <person name="Nurk S."/>
            <person name="Gurevich A."/>
            <person name="Humphrey G."/>
            <person name="Reher R."/>
            <person name="Zhu Q."/>
            <person name="Belda-Ferre P."/>
            <person name="Glukhov E."/>
            <person name="Rex R."/>
            <person name="Dorrestein P.C."/>
            <person name="Knight R."/>
            <person name="Pevzner P."/>
            <person name="Gerwick W.H."/>
            <person name="Gerwick L."/>
        </authorList>
    </citation>
    <scope>NUCLEOTIDE SEQUENCE</scope>
    <source>
        <strain evidence="3">SIO1C4</strain>
    </source>
</reference>
<dbReference type="PANTHER" id="PTHR44757:SF2">
    <property type="entry name" value="BIOFILM ARCHITECTURE MAINTENANCE PROTEIN MBAA"/>
    <property type="match status" value="1"/>
</dbReference>
<dbReference type="NCBIfam" id="TIGR00229">
    <property type="entry name" value="sensory_box"/>
    <property type="match status" value="3"/>
</dbReference>
<dbReference type="InterPro" id="IPR013767">
    <property type="entry name" value="PAS_fold"/>
</dbReference>
<dbReference type="SUPFAM" id="SSF55785">
    <property type="entry name" value="PYP-like sensor domain (PAS domain)"/>
    <property type="match status" value="3"/>
</dbReference>
<feature type="domain" description="PAS" evidence="2">
    <location>
        <begin position="185"/>
        <end position="229"/>
    </location>
</feature>
<name>A0A6B3N9T3_9CYAN</name>
<dbReference type="GO" id="GO:0006355">
    <property type="term" value="P:regulation of DNA-templated transcription"/>
    <property type="evidence" value="ECO:0007669"/>
    <property type="project" value="InterPro"/>
</dbReference>